<dbReference type="RefSeq" id="WP_184626016.1">
    <property type="nucleotide sequence ID" value="NZ_JACHCC010000007.1"/>
</dbReference>
<keyword evidence="1" id="KW-0175">Coiled coil</keyword>
<dbReference type="EMBL" id="JACHCC010000007">
    <property type="protein sequence ID" value="MBB6500838.1"/>
    <property type="molecule type" value="Genomic_DNA"/>
</dbReference>
<feature type="coiled-coil region" evidence="1">
    <location>
        <begin position="153"/>
        <end position="196"/>
    </location>
</feature>
<evidence type="ECO:0000259" key="2">
    <source>
        <dbReference type="Pfam" id="PF15615"/>
    </source>
</evidence>
<dbReference type="Proteomes" id="UP000521017">
    <property type="component" value="Unassembled WGS sequence"/>
</dbReference>
<organism evidence="3 4">
    <name type="scientific">Pedobacter cryoconitis</name>
    <dbReference type="NCBI Taxonomy" id="188932"/>
    <lineage>
        <taxon>Bacteria</taxon>
        <taxon>Pseudomonadati</taxon>
        <taxon>Bacteroidota</taxon>
        <taxon>Sphingobacteriia</taxon>
        <taxon>Sphingobacteriales</taxon>
        <taxon>Sphingobacteriaceae</taxon>
        <taxon>Pedobacter</taxon>
    </lineage>
</organism>
<sequence>MFIFLGIVLLIIIIVASSKKKQPSALPEIQFNSAPKPYVQPTKINPVAINMVTKHFGGEWLQFLAAKGDRVAVSDQRIREMVAIGYSQMKTKALEHLLISFIHITTDNTPGTIGVNVKSDNYAALHEAIYGLIKTNRFNQVSILSTLNFLSETAYADKKREELERKAEAAENKAKQLELKQQLAEQRKVIAQKESELKLKAAEHLQTLNTTPSEAGVNASLRQNQTLDLSTGKWEVAENRVDDSIIEVSQESTKITLPPVEPASYSSNYQTNYPEYDPDQYSLGKKYKKKLNLAPQEVKWLNKFWNYSNVFNSIEGCELEIIKLYLLTIKLLNKRLKKENSSLDQEIEPLKTMTAEFEKSQPNYWQGYDEVYTGGSAESEAYNFVYKKAESVIREQWKHKRKISATFYSRSVEIKEFFDSRLGNLVEEIIDQLIPTIGVPDEITEIALNEATTTRWKTQFQELTDGYMADDHTELTAALHRLGKLNKKNPSVEHIFYEASKFMTPLDKVEALKFYMHYIWKDLNSVVVDRKELNKTIQKKLFANEGQLSAFQEIIDELVRGRNLTAALKAVEGIYKAKRKNITLDTEAIRRVEEQHSGTVDKLNEYLQDDDEVYELHVSRPTEPVSAVQTGLALTSEVSLSQIQLECLRLFDNESHSADSADIESFAKSKSVFKNQLIDGINESCYEVLDDVLIEETEDGYEINPNYYTQIRA</sequence>
<gene>
    <name evidence="3" type="ORF">HDF25_002997</name>
</gene>
<reference evidence="3 4" key="1">
    <citation type="submission" date="2020-08" db="EMBL/GenBank/DDBJ databases">
        <title>Genomic Encyclopedia of Type Strains, Phase IV (KMG-V): Genome sequencing to study the core and pangenomes of soil and plant-associated prokaryotes.</title>
        <authorList>
            <person name="Whitman W."/>
        </authorList>
    </citation>
    <scope>NUCLEOTIDE SEQUENCE [LARGE SCALE GENOMIC DNA]</scope>
    <source>
        <strain evidence="3 4">M2T3</strain>
    </source>
</reference>
<dbReference type="Pfam" id="PF15615">
    <property type="entry name" value="TerB_C"/>
    <property type="match status" value="1"/>
</dbReference>
<dbReference type="InterPro" id="IPR028932">
    <property type="entry name" value="TerB-C"/>
</dbReference>
<protein>
    <submittedName>
        <fullName evidence="3">Putative coiled-coil protein SlyX/molybdopterin converting factor small subunit</fullName>
    </submittedName>
</protein>
<comment type="caution">
    <text evidence="3">The sequence shown here is derived from an EMBL/GenBank/DDBJ whole genome shotgun (WGS) entry which is preliminary data.</text>
</comment>
<evidence type="ECO:0000313" key="4">
    <source>
        <dbReference type="Proteomes" id="UP000521017"/>
    </source>
</evidence>
<accession>A0A7X0MKV3</accession>
<name>A0A7X0MKV3_9SPHI</name>
<feature type="domain" description="TerB-C" evidence="2">
    <location>
        <begin position="568"/>
        <end position="711"/>
    </location>
</feature>
<evidence type="ECO:0000313" key="3">
    <source>
        <dbReference type="EMBL" id="MBB6500838.1"/>
    </source>
</evidence>
<proteinExistence type="predicted"/>
<dbReference type="AlphaFoldDB" id="A0A7X0MKV3"/>
<evidence type="ECO:0000256" key="1">
    <source>
        <dbReference type="SAM" id="Coils"/>
    </source>
</evidence>